<proteinExistence type="predicted"/>
<gene>
    <name evidence="1" type="ORF">CISG_06727</name>
</gene>
<dbReference type="STRING" id="454286.A0A0J8QYB2"/>
<organism evidence="1 2">
    <name type="scientific">Coccidioides immitis RMSCC 3703</name>
    <dbReference type="NCBI Taxonomy" id="454286"/>
    <lineage>
        <taxon>Eukaryota</taxon>
        <taxon>Fungi</taxon>
        <taxon>Dikarya</taxon>
        <taxon>Ascomycota</taxon>
        <taxon>Pezizomycotina</taxon>
        <taxon>Eurotiomycetes</taxon>
        <taxon>Eurotiomycetidae</taxon>
        <taxon>Onygenales</taxon>
        <taxon>Onygenaceae</taxon>
        <taxon>Coccidioides</taxon>
    </lineage>
</organism>
<reference evidence="2" key="1">
    <citation type="journal article" date="2010" name="Genome Res.">
        <title>Population genomic sequencing of Coccidioides fungi reveals recent hybridization and transposon control.</title>
        <authorList>
            <person name="Neafsey D.E."/>
            <person name="Barker B.M."/>
            <person name="Sharpton T.J."/>
            <person name="Stajich J.E."/>
            <person name="Park D.J."/>
            <person name="Whiston E."/>
            <person name="Hung C.-Y."/>
            <person name="McMahan C."/>
            <person name="White J."/>
            <person name="Sykes S."/>
            <person name="Heiman D."/>
            <person name="Young S."/>
            <person name="Zeng Q."/>
            <person name="Abouelleil A."/>
            <person name="Aftuck L."/>
            <person name="Bessette D."/>
            <person name="Brown A."/>
            <person name="FitzGerald M."/>
            <person name="Lui A."/>
            <person name="Macdonald J.P."/>
            <person name="Priest M."/>
            <person name="Orbach M.J."/>
            <person name="Galgiani J.N."/>
            <person name="Kirkland T.N."/>
            <person name="Cole G.T."/>
            <person name="Birren B.W."/>
            <person name="Henn M.R."/>
            <person name="Taylor J.W."/>
            <person name="Rounsley S.D."/>
        </authorList>
    </citation>
    <scope>NUCLEOTIDE SEQUENCE [LARGE SCALE GENOMIC DNA]</scope>
    <source>
        <strain evidence="2">RMSCC 3703</strain>
    </source>
</reference>
<protein>
    <submittedName>
        <fullName evidence="1">Uncharacterized protein</fullName>
    </submittedName>
</protein>
<dbReference type="Proteomes" id="UP000054559">
    <property type="component" value="Unassembled WGS sequence"/>
</dbReference>
<sequence>MASTFQIKNSVRTAQALALNEQTALSMEHINHVAETFEQDLKGGTGYMDAMRSYT</sequence>
<evidence type="ECO:0000313" key="2">
    <source>
        <dbReference type="Proteomes" id="UP000054559"/>
    </source>
</evidence>
<accession>A0A0J8QYB2</accession>
<name>A0A0J8QYB2_COCIT</name>
<dbReference type="EMBL" id="DS268157">
    <property type="protein sequence ID" value="KMU77884.1"/>
    <property type="molecule type" value="Genomic_DNA"/>
</dbReference>
<dbReference type="AlphaFoldDB" id="A0A0J8QYB2"/>
<evidence type="ECO:0000313" key="1">
    <source>
        <dbReference type="EMBL" id="KMU77884.1"/>
    </source>
</evidence>